<evidence type="ECO:0000313" key="1">
    <source>
        <dbReference type="EMBL" id="WOZ03431.1"/>
    </source>
</evidence>
<dbReference type="EMBL" id="CP137734">
    <property type="protein sequence ID" value="WOZ03431.1"/>
    <property type="molecule type" value="Genomic_DNA"/>
</dbReference>
<evidence type="ECO:0000313" key="2">
    <source>
        <dbReference type="Proteomes" id="UP001303608"/>
    </source>
</evidence>
<name>A0ACD4X0W6_STRVN</name>
<dbReference type="Proteomes" id="UP001303608">
    <property type="component" value="Chromosome"/>
</dbReference>
<reference evidence="1" key="1">
    <citation type="submission" date="2023-10" db="EMBL/GenBank/DDBJ databases">
        <title>The genome sequence of Streptomyces violaceoruber CGMCC 4.1801.</title>
        <authorList>
            <person name="Mo P."/>
        </authorList>
    </citation>
    <scope>NUCLEOTIDE SEQUENCE</scope>
    <source>
        <strain evidence="1">CGMCC 4.1801</strain>
    </source>
</reference>
<accession>A0ACD4X0W6</accession>
<gene>
    <name evidence="1" type="ORF">R2E43_04235</name>
</gene>
<keyword evidence="2" id="KW-1185">Reference proteome</keyword>
<organism evidence="1 2">
    <name type="scientific">Streptomyces violaceoruber</name>
    <dbReference type="NCBI Taxonomy" id="1935"/>
    <lineage>
        <taxon>Bacteria</taxon>
        <taxon>Bacillati</taxon>
        <taxon>Actinomycetota</taxon>
        <taxon>Actinomycetes</taxon>
        <taxon>Kitasatosporales</taxon>
        <taxon>Streptomycetaceae</taxon>
        <taxon>Streptomyces</taxon>
        <taxon>Streptomyces violaceoruber group</taxon>
    </lineage>
</organism>
<sequence>MVFARGVPLALAVGPAALWSRLVLVPVQALPGRWAMRARRGAVTRAARD</sequence>
<protein>
    <submittedName>
        <fullName evidence="1">Uncharacterized protein</fullName>
    </submittedName>
</protein>
<proteinExistence type="predicted"/>